<dbReference type="EMBL" id="CP116967">
    <property type="protein sequence ID" value="WNM57332.1"/>
    <property type="molecule type" value="Genomic_DNA"/>
</dbReference>
<proteinExistence type="predicted"/>
<evidence type="ECO:0000313" key="3">
    <source>
        <dbReference type="Proteomes" id="UP001302719"/>
    </source>
</evidence>
<gene>
    <name evidence="2" type="ORF">PP769_15340</name>
</gene>
<dbReference type="Proteomes" id="UP001302719">
    <property type="component" value="Chromosome"/>
</dbReference>
<evidence type="ECO:0000256" key="1">
    <source>
        <dbReference type="SAM" id="Phobius"/>
    </source>
</evidence>
<dbReference type="AlphaFoldDB" id="A0AA96G9L4"/>
<keyword evidence="1" id="KW-0472">Membrane</keyword>
<dbReference type="RefSeq" id="WP_312641681.1">
    <property type="nucleotide sequence ID" value="NZ_CP116967.1"/>
</dbReference>
<reference evidence="2 3" key="1">
    <citation type="submission" date="2023-01" db="EMBL/GenBank/DDBJ databases">
        <title>Cultivation and genomic characterization of new, ubiquitous marine nitrite-oxidizing bacteria from the Nitrospirales.</title>
        <authorList>
            <person name="Mueller A.J."/>
            <person name="Daebeler A."/>
            <person name="Herbold C.W."/>
            <person name="Kirkegaard R.H."/>
            <person name="Daims H."/>
        </authorList>
    </citation>
    <scope>NUCLEOTIDE SEQUENCE [LARGE SCALE GENOMIC DNA]</scope>
    <source>
        <strain evidence="2 3">VA</strain>
    </source>
</reference>
<sequence length="96" mass="10651">MGFIRKWENRRKDRKDKEAAVQLLSGALAWGVFSFLSFRGFAPGRRGFAWCVSKSATFVVEAKVAKTIDAPSGLIAEEGRELFEERPNSPGSDTGR</sequence>
<protein>
    <submittedName>
        <fullName evidence="2">Uncharacterized protein</fullName>
    </submittedName>
</protein>
<accession>A0AA96G9L4</accession>
<keyword evidence="1" id="KW-1133">Transmembrane helix</keyword>
<evidence type="ECO:0000313" key="2">
    <source>
        <dbReference type="EMBL" id="WNM57332.1"/>
    </source>
</evidence>
<dbReference type="KEGG" id="nall:PP769_15340"/>
<keyword evidence="3" id="KW-1185">Reference proteome</keyword>
<keyword evidence="1" id="KW-0812">Transmembrane</keyword>
<name>A0AA96G9L4_9BACT</name>
<organism evidence="2 3">
    <name type="scientific">Candidatus Nitrospira allomarina</name>
    <dbReference type="NCBI Taxonomy" id="3020900"/>
    <lineage>
        <taxon>Bacteria</taxon>
        <taxon>Pseudomonadati</taxon>
        <taxon>Nitrospirota</taxon>
        <taxon>Nitrospiria</taxon>
        <taxon>Nitrospirales</taxon>
        <taxon>Nitrospiraceae</taxon>
        <taxon>Nitrospira</taxon>
    </lineage>
</organism>
<feature type="transmembrane region" description="Helical" evidence="1">
    <location>
        <begin position="20"/>
        <end position="38"/>
    </location>
</feature>